<evidence type="ECO:0000313" key="2">
    <source>
        <dbReference type="Proteomes" id="UP001454036"/>
    </source>
</evidence>
<name>A0AAV3QW67_LITER</name>
<dbReference type="AlphaFoldDB" id="A0AAV3QW67"/>
<proteinExistence type="predicted"/>
<comment type="caution">
    <text evidence="1">The sequence shown here is derived from an EMBL/GenBank/DDBJ whole genome shotgun (WGS) entry which is preliminary data.</text>
</comment>
<dbReference type="Proteomes" id="UP001454036">
    <property type="component" value="Unassembled WGS sequence"/>
</dbReference>
<organism evidence="1 2">
    <name type="scientific">Lithospermum erythrorhizon</name>
    <name type="common">Purple gromwell</name>
    <name type="synonym">Lithospermum officinale var. erythrorhizon</name>
    <dbReference type="NCBI Taxonomy" id="34254"/>
    <lineage>
        <taxon>Eukaryota</taxon>
        <taxon>Viridiplantae</taxon>
        <taxon>Streptophyta</taxon>
        <taxon>Embryophyta</taxon>
        <taxon>Tracheophyta</taxon>
        <taxon>Spermatophyta</taxon>
        <taxon>Magnoliopsida</taxon>
        <taxon>eudicotyledons</taxon>
        <taxon>Gunneridae</taxon>
        <taxon>Pentapetalae</taxon>
        <taxon>asterids</taxon>
        <taxon>lamiids</taxon>
        <taxon>Boraginales</taxon>
        <taxon>Boraginaceae</taxon>
        <taxon>Boraginoideae</taxon>
        <taxon>Lithospermeae</taxon>
        <taxon>Lithospermum</taxon>
    </lineage>
</organism>
<protein>
    <submittedName>
        <fullName evidence="1">Uncharacterized protein</fullName>
    </submittedName>
</protein>
<gene>
    <name evidence="1" type="ORF">LIER_22434</name>
</gene>
<sequence>MPGVDKEIALHKLHEDPSFKPVKQKKRNFSDDKNRAIQKEVEELHSKSCSYIWGPLTRPEEGEEIQLNLVVLKGAVSSVLLREEQGAQRPIYYVRIKAQVLADFIVENSTHSVSEAPSQEKALEEAPKWILYVDRENNHRGAGAGILIQGVNGEQFEYAL</sequence>
<keyword evidence="2" id="KW-1185">Reference proteome</keyword>
<reference evidence="1 2" key="1">
    <citation type="submission" date="2024-01" db="EMBL/GenBank/DDBJ databases">
        <title>The complete chloroplast genome sequence of Lithospermum erythrorhizon: insights into the phylogenetic relationship among Boraginaceae species and the maternal lineages of purple gromwells.</title>
        <authorList>
            <person name="Okada T."/>
            <person name="Watanabe K."/>
        </authorList>
    </citation>
    <scope>NUCLEOTIDE SEQUENCE [LARGE SCALE GENOMIC DNA]</scope>
</reference>
<evidence type="ECO:0000313" key="1">
    <source>
        <dbReference type="EMBL" id="GAA0167516.1"/>
    </source>
</evidence>
<dbReference type="EMBL" id="BAABME010006126">
    <property type="protein sequence ID" value="GAA0167516.1"/>
    <property type="molecule type" value="Genomic_DNA"/>
</dbReference>
<accession>A0AAV3QW67</accession>